<feature type="region of interest" description="Disordered" evidence="7">
    <location>
        <begin position="77"/>
        <end position="98"/>
    </location>
</feature>
<keyword evidence="2" id="KW-0809">Transit peptide</keyword>
<dbReference type="Proteomes" id="UP000694565">
    <property type="component" value="Unplaced"/>
</dbReference>
<name>A0A8C2ZLM7_CYCLU</name>
<evidence type="ECO:0000256" key="1">
    <source>
        <dbReference type="ARBA" id="ARBA00004436"/>
    </source>
</evidence>
<evidence type="ECO:0000256" key="5">
    <source>
        <dbReference type="ARBA" id="ARBA00031206"/>
    </source>
</evidence>
<dbReference type="Pfam" id="PF20180">
    <property type="entry name" value="UQCC2_CBP6"/>
    <property type="match status" value="1"/>
</dbReference>
<dbReference type="GO" id="GO:0042645">
    <property type="term" value="C:mitochondrial nucleoid"/>
    <property type="evidence" value="ECO:0007669"/>
    <property type="project" value="UniProtKB-SubCell"/>
</dbReference>
<accession>A0A8C2ZLM7</accession>
<keyword evidence="4" id="KW-1135">Mitochondrion nucleoid</keyword>
<evidence type="ECO:0000256" key="2">
    <source>
        <dbReference type="ARBA" id="ARBA00022946"/>
    </source>
</evidence>
<reference evidence="8" key="1">
    <citation type="submission" date="2025-08" db="UniProtKB">
        <authorList>
            <consortium name="Ensembl"/>
        </authorList>
    </citation>
    <scope>IDENTIFICATION</scope>
</reference>
<comment type="subcellular location">
    <subcellularLocation>
        <location evidence="1">Mitochondrion matrix</location>
        <location evidence="1">Mitochondrion nucleoid</location>
    </subcellularLocation>
</comment>
<evidence type="ECO:0000256" key="3">
    <source>
        <dbReference type="ARBA" id="ARBA00023128"/>
    </source>
</evidence>
<evidence type="ECO:0000256" key="7">
    <source>
        <dbReference type="SAM" id="MobiDB-lite"/>
    </source>
</evidence>
<evidence type="ECO:0000256" key="4">
    <source>
        <dbReference type="ARBA" id="ARBA00023271"/>
    </source>
</evidence>
<organism evidence="8 9">
    <name type="scientific">Cyclopterus lumpus</name>
    <name type="common">Lumpsucker</name>
    <dbReference type="NCBI Taxonomy" id="8103"/>
    <lineage>
        <taxon>Eukaryota</taxon>
        <taxon>Metazoa</taxon>
        <taxon>Chordata</taxon>
        <taxon>Craniata</taxon>
        <taxon>Vertebrata</taxon>
        <taxon>Euteleostomi</taxon>
        <taxon>Actinopterygii</taxon>
        <taxon>Neopterygii</taxon>
        <taxon>Teleostei</taxon>
        <taxon>Neoteleostei</taxon>
        <taxon>Acanthomorphata</taxon>
        <taxon>Eupercaria</taxon>
        <taxon>Perciformes</taxon>
        <taxon>Cottioidei</taxon>
        <taxon>Cottales</taxon>
        <taxon>Cyclopteridae</taxon>
        <taxon>Cyclopterus</taxon>
    </lineage>
</organism>
<dbReference type="PANTHER" id="PTHR34260">
    <property type="entry name" value="UBIQUINOL-CYTOCHROME-C REDUCTASE COMPLEX ASSEMBLY FACTOR 2"/>
    <property type="match status" value="1"/>
</dbReference>
<sequence>MSRRLWVLTSANAENNHTTPYTRIYYSTSAHLLKSFLSVANRQAEPIHSITPEEGPVLPFAPLILLSCVVTTEALTTRGTDRRRKGVDVTQNTESDKAHSSRVFNTNSIFITYPKMSATRYRRFLKLCEEWPRDEAQKARDLGTFLRQRVATAFREGENTQISDPEKCDHMYESLARINDNFYRQRFPRVRDTSFTGVTVEECKLLLSGNLQQMDEEKKGLWKKLMERFSKSPEDVPEKAPEK</sequence>
<dbReference type="GO" id="GO:0034551">
    <property type="term" value="P:mitochondrial respiratory chain complex III assembly"/>
    <property type="evidence" value="ECO:0007669"/>
    <property type="project" value="TreeGrafter"/>
</dbReference>
<keyword evidence="9" id="KW-1185">Reference proteome</keyword>
<evidence type="ECO:0000313" key="9">
    <source>
        <dbReference type="Proteomes" id="UP000694565"/>
    </source>
</evidence>
<dbReference type="InterPro" id="IPR037698">
    <property type="entry name" value="UQCC2"/>
</dbReference>
<dbReference type="PANTHER" id="PTHR34260:SF1">
    <property type="entry name" value="UBIQUINOL-CYTOCHROME-C REDUCTASE COMPLEX ASSEMBLY FACTOR 2"/>
    <property type="match status" value="1"/>
</dbReference>
<dbReference type="AlphaFoldDB" id="A0A8C2ZLM7"/>
<dbReference type="Ensembl" id="ENSCLMT00005030353.1">
    <property type="protein sequence ID" value="ENSCLMP00005029031.1"/>
    <property type="gene ID" value="ENSCLMG00005014189.1"/>
</dbReference>
<proteinExistence type="predicted"/>
<keyword evidence="3" id="KW-0496">Mitochondrion</keyword>
<evidence type="ECO:0000313" key="8">
    <source>
        <dbReference type="Ensembl" id="ENSCLMP00005029031.1"/>
    </source>
</evidence>
<evidence type="ECO:0000256" key="6">
    <source>
        <dbReference type="ARBA" id="ARBA00032983"/>
    </source>
</evidence>
<protein>
    <recommendedName>
        <fullName evidence="6">Mitochondrial nucleoid factor 1</fullName>
    </recommendedName>
    <alternativeName>
        <fullName evidence="5">Mitochondrial protein M19</fullName>
    </alternativeName>
</protein>
<dbReference type="GeneTree" id="ENSGT00510000048041"/>
<reference evidence="8" key="2">
    <citation type="submission" date="2025-09" db="UniProtKB">
        <authorList>
            <consortium name="Ensembl"/>
        </authorList>
    </citation>
    <scope>IDENTIFICATION</scope>
</reference>